<comment type="caution">
    <text evidence="2">The sequence shown here is derived from an EMBL/GenBank/DDBJ whole genome shotgun (WGS) entry which is preliminary data.</text>
</comment>
<feature type="region of interest" description="Disordered" evidence="1">
    <location>
        <begin position="296"/>
        <end position="322"/>
    </location>
</feature>
<sequence length="552" mass="56214">MVMEQSPVLKSAVCPPSSTHNSLADANAQPNHPLTAAAFNVAANAPTEHTHPAPPYQPSWACRAPEALPPAPPWKHGRAPATITHWSLSDGFASGAVAFSNGAEILLCLSFYNKEVICTVEALLEGGSHGPHEGETGGKREGGQRPSWRSDGRMERSMNAVCSYRRQHASGKAGTGNGDPALLNGGDGVAEQCSASCNNICETAALSSDGSTSVPRSLEGSDVDLAPAPCDVMPAGTTHSVCSEDICAALAVSAEICSVLSNPKGDSGASTVTRSVHCNGVGGGSAGISIDTASPVETAASDPNSSRPDEEDSPAVLDSSSETHAAPTALSVVNLICLSNNGDAGTQQAAAGSGHEMATGDHGSGTALTAATEPSAAAGSNSSAGASTHTASKEERALRKHVAQLKQDAAVLREHLAGLESREKESAVPADAHAASCCSGQQSAAFRAALQAIVKLCQQLLTGAADSTSKVALLTSALADGCSGSNSTVCGEDKCTINSEHCSRGARTAVRDSGHALEASRRSRQASRRLRGEKRLLLVAVLQLASAWLSKR</sequence>
<evidence type="ECO:0000313" key="3">
    <source>
        <dbReference type="Proteomes" id="UP000664859"/>
    </source>
</evidence>
<dbReference type="EMBL" id="JAFCMP010000551">
    <property type="protein sequence ID" value="KAG5175357.1"/>
    <property type="molecule type" value="Genomic_DNA"/>
</dbReference>
<evidence type="ECO:0000313" key="2">
    <source>
        <dbReference type="EMBL" id="KAG5175357.1"/>
    </source>
</evidence>
<accession>A0A835YK76</accession>
<keyword evidence="3" id="KW-1185">Reference proteome</keyword>
<dbReference type="Proteomes" id="UP000664859">
    <property type="component" value="Unassembled WGS sequence"/>
</dbReference>
<feature type="compositionally biased region" description="Low complexity" evidence="1">
    <location>
        <begin position="366"/>
        <end position="390"/>
    </location>
</feature>
<organism evidence="2 3">
    <name type="scientific">Tribonema minus</name>
    <dbReference type="NCBI Taxonomy" id="303371"/>
    <lineage>
        <taxon>Eukaryota</taxon>
        <taxon>Sar</taxon>
        <taxon>Stramenopiles</taxon>
        <taxon>Ochrophyta</taxon>
        <taxon>PX clade</taxon>
        <taxon>Xanthophyceae</taxon>
        <taxon>Tribonematales</taxon>
        <taxon>Tribonemataceae</taxon>
        <taxon>Tribonema</taxon>
    </lineage>
</organism>
<dbReference type="AlphaFoldDB" id="A0A835YK76"/>
<reference evidence="2" key="1">
    <citation type="submission" date="2021-02" db="EMBL/GenBank/DDBJ databases">
        <title>First Annotated Genome of the Yellow-green Alga Tribonema minus.</title>
        <authorList>
            <person name="Mahan K.M."/>
        </authorList>
    </citation>
    <scope>NUCLEOTIDE SEQUENCE</scope>
    <source>
        <strain evidence="2">UTEX B ZZ1240</strain>
    </source>
</reference>
<evidence type="ECO:0000256" key="1">
    <source>
        <dbReference type="SAM" id="MobiDB-lite"/>
    </source>
</evidence>
<feature type="compositionally biased region" description="Basic and acidic residues" evidence="1">
    <location>
        <begin position="130"/>
        <end position="153"/>
    </location>
</feature>
<feature type="region of interest" description="Disordered" evidence="1">
    <location>
        <begin position="1"/>
        <end position="24"/>
    </location>
</feature>
<feature type="region of interest" description="Disordered" evidence="1">
    <location>
        <begin position="344"/>
        <end position="398"/>
    </location>
</feature>
<gene>
    <name evidence="2" type="ORF">JKP88DRAFT_250262</name>
</gene>
<dbReference type="OrthoDB" id="5544992at2759"/>
<name>A0A835YK76_9STRA</name>
<protein>
    <submittedName>
        <fullName evidence="2">Uncharacterized protein</fullName>
    </submittedName>
</protein>
<proteinExistence type="predicted"/>
<feature type="region of interest" description="Disordered" evidence="1">
    <location>
        <begin position="125"/>
        <end position="153"/>
    </location>
</feature>